<gene>
    <name evidence="1" type="ORF">STARVERO_01992</name>
</gene>
<accession>A0A5S9NZE0</accession>
<evidence type="ECO:0000313" key="2">
    <source>
        <dbReference type="Proteomes" id="UP000433050"/>
    </source>
</evidence>
<proteinExistence type="predicted"/>
<dbReference type="AlphaFoldDB" id="A0A5S9NZE0"/>
<dbReference type="Proteomes" id="UP000433050">
    <property type="component" value="Unassembled WGS sequence"/>
</dbReference>
<reference evidence="1 2" key="1">
    <citation type="submission" date="2019-12" db="EMBL/GenBank/DDBJ databases">
        <authorList>
            <person name="Reyes-Prieto M."/>
        </authorList>
    </citation>
    <scope>NUCLEOTIDE SEQUENCE [LARGE SCALE GENOMIC DNA]</scope>
    <source>
        <strain evidence="1">HF14-78462</strain>
    </source>
</reference>
<evidence type="ECO:0000313" key="1">
    <source>
        <dbReference type="EMBL" id="CAA0096242.1"/>
    </source>
</evidence>
<organism evidence="1 2">
    <name type="scientific">Starkeya nomas</name>
    <dbReference type="NCBI Taxonomy" id="2666134"/>
    <lineage>
        <taxon>Bacteria</taxon>
        <taxon>Pseudomonadati</taxon>
        <taxon>Pseudomonadota</taxon>
        <taxon>Alphaproteobacteria</taxon>
        <taxon>Hyphomicrobiales</taxon>
        <taxon>Xanthobacteraceae</taxon>
        <taxon>Starkeya</taxon>
    </lineage>
</organism>
<keyword evidence="2" id="KW-1185">Reference proteome</keyword>
<sequence>MALELASLIAYRAGAALKVAGARTCRMWHYATTDDWATVNTAGYWNTARAHIGVGDIVHISGDLDGAPFYRSIMFATVPAAGNVTTTQIANA</sequence>
<name>A0A5S9NZE0_9HYPH</name>
<dbReference type="EMBL" id="CACSAS010000001">
    <property type="protein sequence ID" value="CAA0096242.1"/>
    <property type="molecule type" value="Genomic_DNA"/>
</dbReference>
<protein>
    <submittedName>
        <fullName evidence="1">Uncharacterized protein</fullName>
    </submittedName>
</protein>
<dbReference type="RefSeq" id="WP_159598733.1">
    <property type="nucleotide sequence ID" value="NZ_CACSAS010000001.1"/>
</dbReference>